<evidence type="ECO:0000256" key="1">
    <source>
        <dbReference type="ARBA" id="ARBA00008226"/>
    </source>
</evidence>
<dbReference type="InterPro" id="IPR018164">
    <property type="entry name" value="Ala-tRNA-synth_IIc_N"/>
</dbReference>
<evidence type="ECO:0000256" key="2">
    <source>
        <dbReference type="ARBA" id="ARBA00022555"/>
    </source>
</evidence>
<dbReference type="Gene3D" id="3.30.54.20">
    <property type="match status" value="1"/>
</dbReference>
<dbReference type="GO" id="GO:0002161">
    <property type="term" value="F:aminoacyl-tRNA deacylase activity"/>
    <property type="evidence" value="ECO:0007669"/>
    <property type="project" value="TreeGrafter"/>
</dbReference>
<feature type="domain" description="Alanyl-transfer RNA synthetases family profile" evidence="12">
    <location>
        <begin position="3"/>
        <end position="593"/>
    </location>
</feature>
<dbReference type="InterPro" id="IPR045864">
    <property type="entry name" value="aa-tRNA-synth_II/BPL/LPL"/>
</dbReference>
<feature type="binding site" evidence="11">
    <location>
        <position position="459"/>
    </location>
    <ligand>
        <name>Zn(2+)</name>
        <dbReference type="ChEBI" id="CHEBI:29105"/>
    </ligand>
</feature>
<keyword evidence="4 11" id="KW-0479">Metal-binding</keyword>
<feature type="binding site" evidence="11">
    <location>
        <position position="561"/>
    </location>
    <ligand>
        <name>Zn(2+)</name>
        <dbReference type="ChEBI" id="CHEBI:29105"/>
    </ligand>
</feature>
<dbReference type="InterPro" id="IPR018162">
    <property type="entry name" value="Ala-tRNA-ligase_IIc_anticod-bd"/>
</dbReference>
<dbReference type="Pfam" id="PF07973">
    <property type="entry name" value="tRNA_SAD"/>
    <property type="match status" value="1"/>
</dbReference>
<dbReference type="SUPFAM" id="SSF55186">
    <property type="entry name" value="ThrRS/AlaRS common domain"/>
    <property type="match status" value="1"/>
</dbReference>
<keyword evidence="7 11" id="KW-0067">ATP-binding</keyword>
<feature type="binding site" evidence="11">
    <location>
        <position position="455"/>
    </location>
    <ligand>
        <name>Zn(2+)</name>
        <dbReference type="ChEBI" id="CHEBI:29105"/>
    </ligand>
</feature>
<proteinExistence type="inferred from homology"/>
<comment type="domain">
    <text evidence="11">Consists of three domains; the N-terminal catalytic domain, the editing domain and the C-terminal C-Ala domain. The editing domain removes incorrectly charged amino acids, while the C-Ala domain, along with tRNA(Ala), serves as a bridge to cooperatively bring together the editing and aminoacylation centers thus stimulating deacylation of misacylated tRNAs.</text>
</comment>
<evidence type="ECO:0000259" key="12">
    <source>
        <dbReference type="PROSITE" id="PS50860"/>
    </source>
</evidence>
<reference evidence="13" key="2">
    <citation type="journal article" date="2021" name="PeerJ">
        <title>Extensive microbial diversity within the chicken gut microbiome revealed by metagenomics and culture.</title>
        <authorList>
            <person name="Gilroy R."/>
            <person name="Ravi A."/>
            <person name="Getino M."/>
            <person name="Pursley I."/>
            <person name="Horton D.L."/>
            <person name="Alikhan N.F."/>
            <person name="Baker D."/>
            <person name="Gharbi K."/>
            <person name="Hall N."/>
            <person name="Watson M."/>
            <person name="Adriaenssens E.M."/>
            <person name="Foster-Nyarko E."/>
            <person name="Jarju S."/>
            <person name="Secka A."/>
            <person name="Antonio M."/>
            <person name="Oren A."/>
            <person name="Chaudhuri R.R."/>
            <person name="La Ragione R."/>
            <person name="Hildebrand F."/>
            <person name="Pallen M.J."/>
        </authorList>
    </citation>
    <scope>NUCLEOTIDE SEQUENCE</scope>
    <source>
        <strain evidence="13">ChiHjej12B11-7776</strain>
    </source>
</reference>
<comment type="cofactor">
    <cofactor evidence="11">
        <name>Zn(2+)</name>
        <dbReference type="ChEBI" id="CHEBI:29105"/>
    </cofactor>
    <text evidence="11">Binds 1 zinc ion per subunit.</text>
</comment>
<name>A0A9D1MWH8_9BACT</name>
<dbReference type="PROSITE" id="PS50860">
    <property type="entry name" value="AA_TRNA_LIGASE_II_ALA"/>
    <property type="match status" value="1"/>
</dbReference>
<evidence type="ECO:0000313" key="13">
    <source>
        <dbReference type="EMBL" id="HIU90748.1"/>
    </source>
</evidence>
<evidence type="ECO:0000313" key="14">
    <source>
        <dbReference type="Proteomes" id="UP000886852"/>
    </source>
</evidence>
<dbReference type="InterPro" id="IPR012947">
    <property type="entry name" value="tRNA_SAD"/>
</dbReference>
<dbReference type="NCBIfam" id="NF002436">
    <property type="entry name" value="PRK01584.1"/>
    <property type="match status" value="1"/>
</dbReference>
<dbReference type="InterPro" id="IPR002318">
    <property type="entry name" value="Ala-tRNA-lgiase_IIc"/>
</dbReference>
<organism evidence="13 14">
    <name type="scientific">Candidatus Fimimonas merdipullorum</name>
    <dbReference type="NCBI Taxonomy" id="2840822"/>
    <lineage>
        <taxon>Bacteria</taxon>
        <taxon>Pseudomonadati</taxon>
        <taxon>Myxococcota</taxon>
        <taxon>Myxococcia</taxon>
        <taxon>Myxococcales</taxon>
        <taxon>Cystobacterineae</taxon>
        <taxon>Myxococcaceae</taxon>
        <taxon>Myxococcaceae incertae sedis</taxon>
        <taxon>Candidatus Fimimonas</taxon>
    </lineage>
</organism>
<evidence type="ECO:0000256" key="10">
    <source>
        <dbReference type="ARBA" id="ARBA00023146"/>
    </source>
</evidence>
<dbReference type="PRINTS" id="PR00980">
    <property type="entry name" value="TRNASYNTHALA"/>
</dbReference>
<dbReference type="GO" id="GO:0005737">
    <property type="term" value="C:cytoplasm"/>
    <property type="evidence" value="ECO:0007669"/>
    <property type="project" value="UniProtKB-SubCell"/>
</dbReference>
<dbReference type="PANTHER" id="PTHR11777">
    <property type="entry name" value="ALANYL-TRNA SYNTHETASE"/>
    <property type="match status" value="1"/>
</dbReference>
<evidence type="ECO:0000256" key="11">
    <source>
        <dbReference type="HAMAP-Rule" id="MF_00036"/>
    </source>
</evidence>
<comment type="caution">
    <text evidence="13">The sequence shown here is derived from an EMBL/GenBank/DDBJ whole genome shotgun (WGS) entry which is preliminary data.</text>
</comment>
<keyword evidence="11" id="KW-0963">Cytoplasm</keyword>
<evidence type="ECO:0000256" key="7">
    <source>
        <dbReference type="ARBA" id="ARBA00022840"/>
    </source>
</evidence>
<gene>
    <name evidence="11" type="primary">alaS</name>
    <name evidence="13" type="ORF">IAC72_01855</name>
</gene>
<dbReference type="Gene3D" id="3.30.980.10">
    <property type="entry name" value="Threonyl-trna Synthetase, Chain A, domain 2"/>
    <property type="match status" value="1"/>
</dbReference>
<dbReference type="InterPro" id="IPR018163">
    <property type="entry name" value="Thr/Ala-tRNA-synth_IIc_edit"/>
</dbReference>
<comment type="catalytic activity">
    <reaction evidence="11">
        <text>tRNA(Ala) + L-alanine + ATP = L-alanyl-tRNA(Ala) + AMP + diphosphate</text>
        <dbReference type="Rhea" id="RHEA:12540"/>
        <dbReference type="Rhea" id="RHEA-COMP:9657"/>
        <dbReference type="Rhea" id="RHEA-COMP:9923"/>
        <dbReference type="ChEBI" id="CHEBI:30616"/>
        <dbReference type="ChEBI" id="CHEBI:33019"/>
        <dbReference type="ChEBI" id="CHEBI:57972"/>
        <dbReference type="ChEBI" id="CHEBI:78442"/>
        <dbReference type="ChEBI" id="CHEBI:78497"/>
        <dbReference type="ChEBI" id="CHEBI:456215"/>
        <dbReference type="EC" id="6.1.1.7"/>
    </reaction>
</comment>
<feature type="binding site" evidence="11">
    <location>
        <position position="557"/>
    </location>
    <ligand>
        <name>Zn(2+)</name>
        <dbReference type="ChEBI" id="CHEBI:29105"/>
    </ligand>
</feature>
<keyword evidence="10 11" id="KW-0030">Aminoacyl-tRNA synthetase</keyword>
<keyword evidence="5 11" id="KW-0547">Nucleotide-binding</keyword>
<evidence type="ECO:0000256" key="3">
    <source>
        <dbReference type="ARBA" id="ARBA00022598"/>
    </source>
</evidence>
<reference evidence="13" key="1">
    <citation type="submission" date="2020-10" db="EMBL/GenBank/DDBJ databases">
        <authorList>
            <person name="Gilroy R."/>
        </authorList>
    </citation>
    <scope>NUCLEOTIDE SEQUENCE</scope>
    <source>
        <strain evidence="13">ChiHjej12B11-7776</strain>
    </source>
</reference>
<comment type="function">
    <text evidence="11">Catalyzes the attachment of alanine to tRNA(Ala) in a two-step reaction: alanine is first activated by ATP to form Ala-AMP and then transferred to the acceptor end of tRNA(Ala). Also edits incorrectly charged Ser-tRNA(Ala) and Gly-tRNA(Ala) via its editing domain.</text>
</comment>
<evidence type="ECO:0000256" key="6">
    <source>
        <dbReference type="ARBA" id="ARBA00022833"/>
    </source>
</evidence>
<protein>
    <recommendedName>
        <fullName evidence="11">Alanine--tRNA ligase</fullName>
        <ecNumber evidence="11">6.1.1.7</ecNumber>
    </recommendedName>
    <alternativeName>
        <fullName evidence="11">Alanyl-tRNA synthetase</fullName>
        <shortName evidence="11">AlaRS</shortName>
    </alternativeName>
</protein>
<evidence type="ECO:0000256" key="9">
    <source>
        <dbReference type="ARBA" id="ARBA00022917"/>
    </source>
</evidence>
<dbReference type="AlphaFoldDB" id="A0A9D1MWH8"/>
<keyword evidence="3 11" id="KW-0436">Ligase</keyword>
<accession>A0A9D1MWH8</accession>
<dbReference type="NCBIfam" id="TIGR00344">
    <property type="entry name" value="alaS"/>
    <property type="match status" value="1"/>
</dbReference>
<dbReference type="SUPFAM" id="SSF101353">
    <property type="entry name" value="Putative anticodon-binding domain of alanyl-tRNA synthetase (AlaRS)"/>
    <property type="match status" value="1"/>
</dbReference>
<comment type="subcellular location">
    <subcellularLocation>
        <location evidence="11">Cytoplasm</location>
    </subcellularLocation>
</comment>
<dbReference type="GO" id="GO:0000049">
    <property type="term" value="F:tRNA binding"/>
    <property type="evidence" value="ECO:0007669"/>
    <property type="project" value="UniProtKB-KW"/>
</dbReference>
<dbReference type="HAMAP" id="MF_00036_B">
    <property type="entry name" value="Ala_tRNA_synth_B"/>
    <property type="match status" value="1"/>
</dbReference>
<dbReference type="InterPro" id="IPR050058">
    <property type="entry name" value="Ala-tRNA_ligase"/>
</dbReference>
<dbReference type="Proteomes" id="UP000886852">
    <property type="component" value="Unassembled WGS sequence"/>
</dbReference>
<comment type="similarity">
    <text evidence="1 11">Belongs to the class-II aminoacyl-tRNA synthetase family.</text>
</comment>
<dbReference type="InterPro" id="IPR018165">
    <property type="entry name" value="Ala-tRNA-synth_IIc_core"/>
</dbReference>
<dbReference type="GO" id="GO:0006419">
    <property type="term" value="P:alanyl-tRNA aminoacylation"/>
    <property type="evidence" value="ECO:0007669"/>
    <property type="project" value="UniProtKB-UniRule"/>
</dbReference>
<dbReference type="EMBL" id="DVOC01000034">
    <property type="protein sequence ID" value="HIU90748.1"/>
    <property type="molecule type" value="Genomic_DNA"/>
</dbReference>
<dbReference type="FunFam" id="3.30.980.10:FF:000004">
    <property type="entry name" value="Alanine--tRNA ligase, cytoplasmic"/>
    <property type="match status" value="1"/>
</dbReference>
<evidence type="ECO:0000256" key="4">
    <source>
        <dbReference type="ARBA" id="ARBA00022723"/>
    </source>
</evidence>
<dbReference type="SMART" id="SM00863">
    <property type="entry name" value="tRNA_SAD"/>
    <property type="match status" value="1"/>
</dbReference>
<dbReference type="CDD" id="cd00673">
    <property type="entry name" value="AlaRS_core"/>
    <property type="match status" value="1"/>
</dbReference>
<dbReference type="PANTHER" id="PTHR11777:SF9">
    <property type="entry name" value="ALANINE--TRNA LIGASE, CYTOPLASMIC"/>
    <property type="match status" value="1"/>
</dbReference>
<dbReference type="GO" id="GO:0008270">
    <property type="term" value="F:zinc ion binding"/>
    <property type="evidence" value="ECO:0007669"/>
    <property type="project" value="UniProtKB-UniRule"/>
</dbReference>
<dbReference type="Gene3D" id="3.30.930.10">
    <property type="entry name" value="Bira Bifunctional Protein, Domain 2"/>
    <property type="match status" value="1"/>
</dbReference>
<keyword evidence="8 11" id="KW-0694">RNA-binding</keyword>
<evidence type="ECO:0000256" key="8">
    <source>
        <dbReference type="ARBA" id="ARBA00022884"/>
    </source>
</evidence>
<keyword evidence="6 11" id="KW-0862">Zinc</keyword>
<evidence type="ECO:0000256" key="5">
    <source>
        <dbReference type="ARBA" id="ARBA00022741"/>
    </source>
</evidence>
<keyword evidence="2 11" id="KW-0820">tRNA-binding</keyword>
<dbReference type="GO" id="GO:0004813">
    <property type="term" value="F:alanine-tRNA ligase activity"/>
    <property type="evidence" value="ECO:0007669"/>
    <property type="project" value="UniProtKB-UniRule"/>
</dbReference>
<dbReference type="Pfam" id="PF01411">
    <property type="entry name" value="tRNA-synt_2c"/>
    <property type="match status" value="1"/>
</dbReference>
<dbReference type="GO" id="GO:0005524">
    <property type="term" value="F:ATP binding"/>
    <property type="evidence" value="ECO:0007669"/>
    <property type="project" value="UniProtKB-UniRule"/>
</dbReference>
<dbReference type="SUPFAM" id="SSF55681">
    <property type="entry name" value="Class II aaRS and biotin synthetases"/>
    <property type="match status" value="1"/>
</dbReference>
<sequence>MKITSQFLREKFLQFFSERGHAVIPSASLIPENDPSVLFTTAGMHPLIPYLMGQKHPKGNRLCDVQKCVRTGDIEEVGDDSHLTFFEMLGNWSLGDYFNHQSIAWSYEFLTSKQYLGLDPDRISVTVFAGDEDAPRDDDSAAVWQQCGIPKERIFYLPKKNNWWIAGTTGPCGPDTEIFWDTGKPACGENCDPSCDCGKYLEIWNNVFMQYNKQADGSYLPLAQKNVDTGMGLERTVCVLNGYKSVYDIDLFAAALEKIQQLSGKKYDDNVKSMRIIADHVRTATFLLGDPVGVVPSNVDQGYVLRRLIRRAVRMANSLGMAKGSIAEIAKVYVQVYKDAYPELTQNADKIVSELNKEEEKFSKTLVAGEKEFFKVISHIPGKTVPGGTAFKLYDTFGFPVEMTVELAAENGYTVDVEGFRQKFAEHQARSHAGSEQRFKGGMAEGGGIETVYLHTATHLLQAALRRVLGDEVKQKGSNITPERLRFDFSFGRPMTKEEIEKTEALVNQAIEQNLPITCEEMPVEDARKTGAIGLFGDRYGEVVKVYSMGDFSKEICGGPHAASTGELGKFVITKEQSSSAGVRRIKAELHRE</sequence>
<dbReference type="InterPro" id="IPR023033">
    <property type="entry name" value="Ala_tRNA_ligase_euk/bac"/>
</dbReference>
<keyword evidence="9 11" id="KW-0648">Protein biosynthesis</keyword>
<dbReference type="EC" id="6.1.1.7" evidence="11"/>